<gene>
    <name evidence="1" type="ORF">LNAT_P1496</name>
</gene>
<dbReference type="EMBL" id="BDME01000006">
    <property type="protein sequence ID" value="GAX88201.1"/>
    <property type="molecule type" value="Genomic_DNA"/>
</dbReference>
<dbReference type="AlphaFoldDB" id="A0A292YGT3"/>
<sequence>MKKFLFIRHSLAVEAYEFKGHDFDRPLTPKGKIRAKGFFRVVKKIYPVINYIITSKAIRAKETAEILKEFYPESVFIETELLFPGANFKNFKEIVENKNGIIAIVGHQPDLSEFISKLTHSDCYFKLSKPSLAEVEDNILKALFSYKHFRNFNESDNA</sequence>
<dbReference type="InterPro" id="IPR013078">
    <property type="entry name" value="His_Pase_superF_clade-1"/>
</dbReference>
<accession>A0A292YGT3</accession>
<dbReference type="Proteomes" id="UP000217944">
    <property type="component" value="Unassembled WGS sequence"/>
</dbReference>
<dbReference type="InterPro" id="IPR029033">
    <property type="entry name" value="His_PPase_superfam"/>
</dbReference>
<dbReference type="OrthoDB" id="9810154at2"/>
<reference evidence="1 2" key="1">
    <citation type="journal article" date="2017" name="Syst. Appl. Microbiol.">
        <title>Lebetimonas natsushimae sp. nov., a novel strictly anaerobic, moderately thermophilic chemoautotroph isolated from a deep-sea hydrothermal vent polychaete nest in the Mid-Okinawa Trough.</title>
        <authorList>
            <person name="Nagata R."/>
            <person name="Takaki Y."/>
            <person name="Tame A."/>
            <person name="Nunoura T."/>
            <person name="Muto H."/>
            <person name="Mino S."/>
            <person name="Sawayama S."/>
            <person name="Takai K."/>
            <person name="Nakagawa S."/>
        </authorList>
    </citation>
    <scope>NUCLEOTIDE SEQUENCE [LARGE SCALE GENOMIC DNA]</scope>
    <source>
        <strain evidence="1 2">HS1857</strain>
    </source>
</reference>
<evidence type="ECO:0000313" key="2">
    <source>
        <dbReference type="Proteomes" id="UP000217944"/>
    </source>
</evidence>
<comment type="caution">
    <text evidence="1">The sequence shown here is derived from an EMBL/GenBank/DDBJ whole genome shotgun (WGS) entry which is preliminary data.</text>
</comment>
<organism evidence="1 2">
    <name type="scientific">Lebetimonas natsushimae</name>
    <dbReference type="NCBI Taxonomy" id="1936991"/>
    <lineage>
        <taxon>Bacteria</taxon>
        <taxon>Pseudomonadati</taxon>
        <taxon>Campylobacterota</taxon>
        <taxon>Epsilonproteobacteria</taxon>
        <taxon>Nautiliales</taxon>
        <taxon>Nautiliaceae</taxon>
        <taxon>Lebetimonas</taxon>
    </lineage>
</organism>
<dbReference type="Gene3D" id="3.40.50.1240">
    <property type="entry name" value="Phosphoglycerate mutase-like"/>
    <property type="match status" value="1"/>
</dbReference>
<keyword evidence="2" id="KW-1185">Reference proteome</keyword>
<dbReference type="SUPFAM" id="SSF53254">
    <property type="entry name" value="Phosphoglycerate mutase-like"/>
    <property type="match status" value="1"/>
</dbReference>
<dbReference type="CDD" id="cd07067">
    <property type="entry name" value="HP_PGM_like"/>
    <property type="match status" value="1"/>
</dbReference>
<proteinExistence type="predicted"/>
<dbReference type="Pfam" id="PF00300">
    <property type="entry name" value="His_Phos_1"/>
    <property type="match status" value="1"/>
</dbReference>
<dbReference type="RefSeq" id="WP_096260028.1">
    <property type="nucleotide sequence ID" value="NZ_BDME01000006.1"/>
</dbReference>
<name>A0A292YGT3_9BACT</name>
<evidence type="ECO:0000313" key="1">
    <source>
        <dbReference type="EMBL" id="GAX88201.1"/>
    </source>
</evidence>
<protein>
    <submittedName>
        <fullName evidence="1">Phosphohistidine phosphatase</fullName>
    </submittedName>
</protein>